<dbReference type="AlphaFoldDB" id="A0A5B7J2Z9"/>
<reference evidence="1 2" key="1">
    <citation type="submission" date="2019-05" db="EMBL/GenBank/DDBJ databases">
        <title>Another draft genome of Portunus trituberculatus and its Hox gene families provides insights of decapod evolution.</title>
        <authorList>
            <person name="Jeong J.-H."/>
            <person name="Song I."/>
            <person name="Kim S."/>
            <person name="Choi T."/>
            <person name="Kim D."/>
            <person name="Ryu S."/>
            <person name="Kim W."/>
        </authorList>
    </citation>
    <scope>NUCLEOTIDE SEQUENCE [LARGE SCALE GENOMIC DNA]</scope>
    <source>
        <tissue evidence="1">Muscle</tissue>
    </source>
</reference>
<evidence type="ECO:0000313" key="2">
    <source>
        <dbReference type="Proteomes" id="UP000324222"/>
    </source>
</evidence>
<proteinExistence type="predicted"/>
<comment type="caution">
    <text evidence="1">The sequence shown here is derived from an EMBL/GenBank/DDBJ whole genome shotgun (WGS) entry which is preliminary data.</text>
</comment>
<accession>A0A5B7J2Z9</accession>
<name>A0A5B7J2Z9_PORTR</name>
<organism evidence="1 2">
    <name type="scientific">Portunus trituberculatus</name>
    <name type="common">Swimming crab</name>
    <name type="synonym">Neptunus trituberculatus</name>
    <dbReference type="NCBI Taxonomy" id="210409"/>
    <lineage>
        <taxon>Eukaryota</taxon>
        <taxon>Metazoa</taxon>
        <taxon>Ecdysozoa</taxon>
        <taxon>Arthropoda</taxon>
        <taxon>Crustacea</taxon>
        <taxon>Multicrustacea</taxon>
        <taxon>Malacostraca</taxon>
        <taxon>Eumalacostraca</taxon>
        <taxon>Eucarida</taxon>
        <taxon>Decapoda</taxon>
        <taxon>Pleocyemata</taxon>
        <taxon>Brachyura</taxon>
        <taxon>Eubrachyura</taxon>
        <taxon>Portunoidea</taxon>
        <taxon>Portunidae</taxon>
        <taxon>Portuninae</taxon>
        <taxon>Portunus</taxon>
    </lineage>
</organism>
<evidence type="ECO:0000313" key="1">
    <source>
        <dbReference type="EMBL" id="MPC87298.1"/>
    </source>
</evidence>
<dbReference type="PANTHER" id="PTHR47510:SF3">
    <property type="entry name" value="ENDO_EXONUCLEASE_PHOSPHATASE DOMAIN-CONTAINING PROTEIN"/>
    <property type="match status" value="1"/>
</dbReference>
<keyword evidence="2" id="KW-1185">Reference proteome</keyword>
<sequence>MQTHSADAPWITPRIKRLIGHRNKAFYTNTLLYKTLRYKVIQEIKKVKANHYTSKLHNLKQTNIQN</sequence>
<dbReference type="Proteomes" id="UP000324222">
    <property type="component" value="Unassembled WGS sequence"/>
</dbReference>
<gene>
    <name evidence="1" type="ORF">E2C01_082156</name>
</gene>
<dbReference type="EMBL" id="VSRR010074068">
    <property type="protein sequence ID" value="MPC87298.1"/>
    <property type="molecule type" value="Genomic_DNA"/>
</dbReference>
<protein>
    <submittedName>
        <fullName evidence="1">Uncharacterized protein</fullName>
    </submittedName>
</protein>
<dbReference type="PANTHER" id="PTHR47510">
    <property type="entry name" value="REVERSE TRANSCRIPTASE DOMAIN-CONTAINING PROTEIN"/>
    <property type="match status" value="1"/>
</dbReference>